<protein>
    <submittedName>
        <fullName evidence="1">Uncharacterized protein</fullName>
    </submittedName>
</protein>
<proteinExistence type="predicted"/>
<evidence type="ECO:0000313" key="2">
    <source>
        <dbReference type="Proteomes" id="UP000695264"/>
    </source>
</evidence>
<dbReference type="EMBL" id="JAATEN010000006">
    <property type="protein sequence ID" value="NJQ00968.1"/>
    <property type="molecule type" value="Genomic_DNA"/>
</dbReference>
<reference evidence="1 2" key="1">
    <citation type="submission" date="2020-03" db="EMBL/GenBank/DDBJ databases">
        <title>WGS of actinomycetes isolated from Thailand.</title>
        <authorList>
            <person name="Thawai C."/>
        </authorList>
    </citation>
    <scope>NUCLEOTIDE SEQUENCE [LARGE SCALE GENOMIC DNA]</scope>
    <source>
        <strain evidence="1 2">PLAI 1-29</strain>
    </source>
</reference>
<gene>
    <name evidence="1" type="ORF">HCK00_10605</name>
</gene>
<dbReference type="RefSeq" id="WP_168101562.1">
    <property type="nucleotide sequence ID" value="NZ_JAATEN010000006.1"/>
</dbReference>
<evidence type="ECO:0000313" key="1">
    <source>
        <dbReference type="EMBL" id="NJQ00968.1"/>
    </source>
</evidence>
<sequence length="50" mass="5472">MRFQIMHLDDIDGRATESTVVDAAAVSRIVREAAATGRRLYIRPAEPSAS</sequence>
<name>A0ABX1BV75_9ACTN</name>
<organism evidence="1 2">
    <name type="scientific">Streptomyces zingiberis</name>
    <dbReference type="NCBI Taxonomy" id="2053010"/>
    <lineage>
        <taxon>Bacteria</taxon>
        <taxon>Bacillati</taxon>
        <taxon>Actinomycetota</taxon>
        <taxon>Actinomycetes</taxon>
        <taxon>Kitasatosporales</taxon>
        <taxon>Streptomycetaceae</taxon>
        <taxon>Streptomyces</taxon>
    </lineage>
</organism>
<accession>A0ABX1BV75</accession>
<dbReference type="Proteomes" id="UP000695264">
    <property type="component" value="Unassembled WGS sequence"/>
</dbReference>
<keyword evidence="2" id="KW-1185">Reference proteome</keyword>
<comment type="caution">
    <text evidence="1">The sequence shown here is derived from an EMBL/GenBank/DDBJ whole genome shotgun (WGS) entry which is preliminary data.</text>
</comment>